<dbReference type="AlphaFoldDB" id="A0A165Q7N2"/>
<evidence type="ECO:0000313" key="1">
    <source>
        <dbReference type="EMBL" id="KZW03205.1"/>
    </source>
</evidence>
<dbReference type="Proteomes" id="UP000077266">
    <property type="component" value="Unassembled WGS sequence"/>
</dbReference>
<proteinExistence type="predicted"/>
<keyword evidence="2" id="KW-1185">Reference proteome</keyword>
<gene>
    <name evidence="1" type="ORF">EXIGLDRAFT_828579</name>
</gene>
<name>A0A165Q7N2_EXIGL</name>
<dbReference type="Gene3D" id="3.80.10.10">
    <property type="entry name" value="Ribonuclease Inhibitor"/>
    <property type="match status" value="1"/>
</dbReference>
<organism evidence="1 2">
    <name type="scientific">Exidia glandulosa HHB12029</name>
    <dbReference type="NCBI Taxonomy" id="1314781"/>
    <lineage>
        <taxon>Eukaryota</taxon>
        <taxon>Fungi</taxon>
        <taxon>Dikarya</taxon>
        <taxon>Basidiomycota</taxon>
        <taxon>Agaricomycotina</taxon>
        <taxon>Agaricomycetes</taxon>
        <taxon>Auriculariales</taxon>
        <taxon>Exidiaceae</taxon>
        <taxon>Exidia</taxon>
    </lineage>
</organism>
<evidence type="ECO:0000313" key="2">
    <source>
        <dbReference type="Proteomes" id="UP000077266"/>
    </source>
</evidence>
<dbReference type="EMBL" id="KV425884">
    <property type="protein sequence ID" value="KZW03205.1"/>
    <property type="molecule type" value="Genomic_DNA"/>
</dbReference>
<accession>A0A165Q7N2</accession>
<dbReference type="InParanoid" id="A0A165Q7N2"/>
<dbReference type="SUPFAM" id="SSF52047">
    <property type="entry name" value="RNI-like"/>
    <property type="match status" value="1"/>
</dbReference>
<protein>
    <recommendedName>
        <fullName evidence="3">F-box domain-containing protein</fullName>
    </recommendedName>
</protein>
<sequence length="496" mass="55031">MPGLSQLAPESIYHIASFLSTEDATSFACTHSSFRDAGQRSVFRAAVFKNGLVDERLLQFMRSLYARPDMGKYVQTLHVEPFLPIAHPGQRETVLKTIDGLWVHLPGLKRLTLLWHSSLDALTFDGCTDSLVALAVTQCTDAARALIRRNRGLKHLSVLGLADGELYTHTLAFDSDVPRLTSVRADVALLQSLVPGRDVAVLCISHPVTLEEFIAAAPFLSQTTAQLRKLYLYFSGNDLTQLSRWSFISPFKEHSMSLTSLTIKLALSSFNYTDIQAICDGIPSALKALRTLRLWLPGPLGDVSWRNGYGRFTELDVDDDHALVQSAHKRCPSLRHVSFFYRIDWHYLPTSGAWFPLVRGSHKRSVAAWLGAHTELEELSTTHDAHLDSVDTDSLVSEPQDYVEYEPSDDDSDWSQDSELTADAWNETDLLEELQELAEEDEQLPPPTSGLTQDEWNEILSVGMREHAVQAAGPKPDPEIAALLEEVAAAAHSGTA</sequence>
<evidence type="ECO:0008006" key="3">
    <source>
        <dbReference type="Google" id="ProtNLM"/>
    </source>
</evidence>
<dbReference type="InterPro" id="IPR032675">
    <property type="entry name" value="LRR_dom_sf"/>
</dbReference>
<reference evidence="1 2" key="1">
    <citation type="journal article" date="2016" name="Mol. Biol. Evol.">
        <title>Comparative Genomics of Early-Diverging Mushroom-Forming Fungi Provides Insights into the Origins of Lignocellulose Decay Capabilities.</title>
        <authorList>
            <person name="Nagy L.G."/>
            <person name="Riley R."/>
            <person name="Tritt A."/>
            <person name="Adam C."/>
            <person name="Daum C."/>
            <person name="Floudas D."/>
            <person name="Sun H."/>
            <person name="Yadav J.S."/>
            <person name="Pangilinan J."/>
            <person name="Larsson K.H."/>
            <person name="Matsuura K."/>
            <person name="Barry K."/>
            <person name="Labutti K."/>
            <person name="Kuo R."/>
            <person name="Ohm R.A."/>
            <person name="Bhattacharya S.S."/>
            <person name="Shirouzu T."/>
            <person name="Yoshinaga Y."/>
            <person name="Martin F.M."/>
            <person name="Grigoriev I.V."/>
            <person name="Hibbett D.S."/>
        </authorList>
    </citation>
    <scope>NUCLEOTIDE SEQUENCE [LARGE SCALE GENOMIC DNA]</scope>
    <source>
        <strain evidence="1 2">HHB12029</strain>
    </source>
</reference>